<feature type="region of interest" description="Disordered" evidence="4">
    <location>
        <begin position="114"/>
        <end position="137"/>
    </location>
</feature>
<protein>
    <recommendedName>
        <fullName evidence="7">BHLH domain-containing protein</fullName>
    </recommendedName>
</protein>
<dbReference type="GO" id="GO:0046983">
    <property type="term" value="F:protein dimerization activity"/>
    <property type="evidence" value="ECO:0007669"/>
    <property type="project" value="InterPro"/>
</dbReference>
<evidence type="ECO:0000256" key="3">
    <source>
        <dbReference type="ARBA" id="ARBA00023163"/>
    </source>
</evidence>
<evidence type="ECO:0000256" key="1">
    <source>
        <dbReference type="ARBA" id="ARBA00005510"/>
    </source>
</evidence>
<gene>
    <name evidence="5" type="ORF">B296_00025327</name>
</gene>
<feature type="non-terminal residue" evidence="5">
    <location>
        <position position="351"/>
    </location>
</feature>
<comment type="similarity">
    <text evidence="1">Belongs to the bHLH protein family.</text>
</comment>
<comment type="caution">
    <text evidence="5">The sequence shown here is derived from an EMBL/GenBank/DDBJ whole genome shotgun (WGS) entry which is preliminary data.</text>
</comment>
<dbReference type="Pfam" id="PF12507">
    <property type="entry name" value="HCMV_UL139"/>
    <property type="match status" value="1"/>
</dbReference>
<dbReference type="InterPro" id="IPR036638">
    <property type="entry name" value="HLH_DNA-bd_sf"/>
</dbReference>
<dbReference type="PANTHER" id="PTHR37214">
    <property type="entry name" value="CYTOMEGALOVIRUS UL139 PROTEIN"/>
    <property type="match status" value="1"/>
</dbReference>
<evidence type="ECO:0000313" key="5">
    <source>
        <dbReference type="EMBL" id="RRT57629.1"/>
    </source>
</evidence>
<name>A0A426Z0X4_ENSVE</name>
<dbReference type="Gene3D" id="4.10.280.10">
    <property type="entry name" value="Helix-loop-helix DNA-binding domain"/>
    <property type="match status" value="1"/>
</dbReference>
<evidence type="ECO:0000256" key="4">
    <source>
        <dbReference type="SAM" id="MobiDB-lite"/>
    </source>
</evidence>
<feature type="region of interest" description="Disordered" evidence="4">
    <location>
        <begin position="170"/>
        <end position="197"/>
    </location>
</feature>
<dbReference type="Proteomes" id="UP000287651">
    <property type="component" value="Unassembled WGS sequence"/>
</dbReference>
<proteinExistence type="inferred from homology"/>
<dbReference type="InterPro" id="IPR021042">
    <property type="entry name" value="Herpes_UL139_cytomegalovirus"/>
</dbReference>
<dbReference type="AlphaFoldDB" id="A0A426Z0X4"/>
<keyword evidence="2" id="KW-0805">Transcription regulation</keyword>
<accession>A0A426Z0X4</accession>
<sequence length="351" mass="38756">MIDSTVPFDAAMVRTVLPLGASSLKRSAAPAQEIEKGNTALKEGIALRTNALVPGLKKVSSRLLPLCKTDKASVLGDTVEYLKLLQEKVKSLVIQAERRLRRATTASSAFAAVERRQLNRGRRTTANGTGPLEGAASNGGKPSFVICRFSRQTSNSLSFSRSLAVGGNGGPVHLSGEASANGSHPNPKARPSSGPPLPSTLHHLRLFSPTITLALIVIVQAEKEIQIAKSHLLSEKIEDVRRAERRCLLLERRNVEIAHRILTNRTQIDAVDARYQAAAREYRHALIFTPCLLIDACTNCTAIEELEEREKERDGFYAANRAEMEEFKERTRRFVSDTQEEVRKLRDWVSE</sequence>
<evidence type="ECO:0000256" key="2">
    <source>
        <dbReference type="ARBA" id="ARBA00023015"/>
    </source>
</evidence>
<keyword evidence="3" id="KW-0804">Transcription</keyword>
<dbReference type="PANTHER" id="PTHR37214:SF2">
    <property type="entry name" value="CYTOMEGALOVIRUS UL139 PROTEIN"/>
    <property type="match status" value="1"/>
</dbReference>
<evidence type="ECO:0000313" key="6">
    <source>
        <dbReference type="Proteomes" id="UP000287651"/>
    </source>
</evidence>
<reference evidence="5 6" key="1">
    <citation type="journal article" date="2014" name="Agronomy (Basel)">
        <title>A Draft Genome Sequence for Ensete ventricosum, the Drought-Tolerant Tree Against Hunger.</title>
        <authorList>
            <person name="Harrison J."/>
            <person name="Moore K.A."/>
            <person name="Paszkiewicz K."/>
            <person name="Jones T."/>
            <person name="Grant M."/>
            <person name="Ambacheew D."/>
            <person name="Muzemil S."/>
            <person name="Studholme D.J."/>
        </authorList>
    </citation>
    <scope>NUCLEOTIDE SEQUENCE [LARGE SCALE GENOMIC DNA]</scope>
</reference>
<evidence type="ECO:0008006" key="7">
    <source>
        <dbReference type="Google" id="ProtNLM"/>
    </source>
</evidence>
<dbReference type="SUPFAM" id="SSF47459">
    <property type="entry name" value="HLH, helix-loop-helix DNA-binding domain"/>
    <property type="match status" value="1"/>
</dbReference>
<organism evidence="5 6">
    <name type="scientific">Ensete ventricosum</name>
    <name type="common">Abyssinian banana</name>
    <name type="synonym">Musa ensete</name>
    <dbReference type="NCBI Taxonomy" id="4639"/>
    <lineage>
        <taxon>Eukaryota</taxon>
        <taxon>Viridiplantae</taxon>
        <taxon>Streptophyta</taxon>
        <taxon>Embryophyta</taxon>
        <taxon>Tracheophyta</taxon>
        <taxon>Spermatophyta</taxon>
        <taxon>Magnoliopsida</taxon>
        <taxon>Liliopsida</taxon>
        <taxon>Zingiberales</taxon>
        <taxon>Musaceae</taxon>
        <taxon>Ensete</taxon>
    </lineage>
</organism>
<dbReference type="EMBL" id="AMZH03009080">
    <property type="protein sequence ID" value="RRT57629.1"/>
    <property type="molecule type" value="Genomic_DNA"/>
</dbReference>